<evidence type="ECO:0000256" key="3">
    <source>
        <dbReference type="ARBA" id="ARBA00022490"/>
    </source>
</evidence>
<comment type="subcellular location">
    <subcellularLocation>
        <location evidence="1">Cytoplasm</location>
    </subcellularLocation>
</comment>
<dbReference type="RefSeq" id="XP_006813000.1">
    <property type="nucleotide sequence ID" value="XM_006812937.1"/>
</dbReference>
<protein>
    <submittedName>
        <fullName evidence="5">Sestrin-1-like</fullName>
    </submittedName>
</protein>
<dbReference type="SUPFAM" id="SSF69118">
    <property type="entry name" value="AhpD-like"/>
    <property type="match status" value="1"/>
</dbReference>
<evidence type="ECO:0000313" key="5">
    <source>
        <dbReference type="RefSeq" id="XP_006813000.1"/>
    </source>
</evidence>
<dbReference type="PANTHER" id="PTHR12474">
    <property type="entry name" value="P53 REGULATED PA26 NUCLEAR PROTEIN SESTRIN"/>
    <property type="match status" value="1"/>
</dbReference>
<accession>A0ABM0LZ09</accession>
<dbReference type="InterPro" id="IPR029032">
    <property type="entry name" value="AhpD-like"/>
</dbReference>
<keyword evidence="4" id="KW-1185">Reference proteome</keyword>
<organism evidence="4 5">
    <name type="scientific">Saccoglossus kowalevskii</name>
    <name type="common">Acorn worm</name>
    <dbReference type="NCBI Taxonomy" id="10224"/>
    <lineage>
        <taxon>Eukaryota</taxon>
        <taxon>Metazoa</taxon>
        <taxon>Hemichordata</taxon>
        <taxon>Enteropneusta</taxon>
        <taxon>Harrimaniidae</taxon>
        <taxon>Saccoglossus</taxon>
    </lineage>
</organism>
<name>A0ABM0LZ09_SACKO</name>
<keyword evidence="3" id="KW-0963">Cytoplasm</keyword>
<dbReference type="GeneID" id="100374305"/>
<reference evidence="5" key="1">
    <citation type="submission" date="2025-08" db="UniProtKB">
        <authorList>
            <consortium name="RefSeq"/>
        </authorList>
    </citation>
    <scope>IDENTIFICATION</scope>
    <source>
        <tissue evidence="5">Testes</tissue>
    </source>
</reference>
<gene>
    <name evidence="5" type="primary">LOC100374305</name>
</gene>
<evidence type="ECO:0000256" key="2">
    <source>
        <dbReference type="ARBA" id="ARBA00008350"/>
    </source>
</evidence>
<dbReference type="Pfam" id="PF04636">
    <property type="entry name" value="PA26"/>
    <property type="match status" value="1"/>
</dbReference>
<dbReference type="Proteomes" id="UP000694865">
    <property type="component" value="Unplaced"/>
</dbReference>
<comment type="similarity">
    <text evidence="2">Belongs to the sestrin family.</text>
</comment>
<sequence>MFIDVFLQTSRLDHITQVMGFHPQYLEHFFRTQNFMLRGDGPLPYDYRHYIAIMAAARHRCLYIVRLQETEYLLQGGDPEWLKGIHHVPHKLRHLNDLNKKLAHRPWLVTKDDIQKLLRGEDNWSVSELVHAITLLTHFHSLCSYVYGCGIHPEIDMEGGHTMKPPSVTEVTNTKDHHMSNCQNSADANHVQSDPETGEGVEELMQRMRRLEESEAEEPTQEERVKRFEKVEKQSVELLPHPEEHVDVDVDVLKAGLSKYIEDPDFSYEDFAKRGSMSSIPTFRVQDYSWEDHGFSLVNRLYSDIGPILDDKFHAAYELTYNTMGMKRNVDTSTLRRAIWNYIHCMYGIRHDDYDYGEVNHLLERNLKAYIKTVACFPERTTKKDFDAFWRGFEYSEKVHVNLMVLEARMQAELLYALRAIMRYMI</sequence>
<dbReference type="Gene3D" id="1.20.1290.10">
    <property type="entry name" value="AhpD-like"/>
    <property type="match status" value="1"/>
</dbReference>
<evidence type="ECO:0000313" key="4">
    <source>
        <dbReference type="Proteomes" id="UP000694865"/>
    </source>
</evidence>
<dbReference type="InterPro" id="IPR006730">
    <property type="entry name" value="Sestrin"/>
</dbReference>
<dbReference type="PANTHER" id="PTHR12474:SF0">
    <property type="entry name" value="SESTRIN HOMOLOG"/>
    <property type="match status" value="1"/>
</dbReference>
<evidence type="ECO:0000256" key="1">
    <source>
        <dbReference type="ARBA" id="ARBA00004496"/>
    </source>
</evidence>
<proteinExistence type="inferred from homology"/>